<feature type="transmembrane region" description="Helical" evidence="1">
    <location>
        <begin position="12"/>
        <end position="32"/>
    </location>
</feature>
<feature type="transmembrane region" description="Helical" evidence="1">
    <location>
        <begin position="87"/>
        <end position="107"/>
    </location>
</feature>
<reference evidence="3" key="1">
    <citation type="submission" date="2016-10" db="EMBL/GenBank/DDBJ databases">
        <authorList>
            <person name="Varghese N."/>
            <person name="Submissions S."/>
        </authorList>
    </citation>
    <scope>NUCLEOTIDE SEQUENCE [LARGE SCALE GENOMIC DNA]</scope>
    <source>
        <strain evidence="3">IBRC-M 10655</strain>
    </source>
</reference>
<evidence type="ECO:0000256" key="1">
    <source>
        <dbReference type="SAM" id="Phobius"/>
    </source>
</evidence>
<accession>A0A1H0I4F4</accession>
<dbReference type="Proteomes" id="UP000199651">
    <property type="component" value="Unassembled WGS sequence"/>
</dbReference>
<keyword evidence="1" id="KW-1133">Transmembrane helix</keyword>
<dbReference type="RefSeq" id="WP_091370915.1">
    <property type="nucleotide sequence ID" value="NZ_FNDV01000008.1"/>
</dbReference>
<organism evidence="2 3">
    <name type="scientific">Actinokineospora alba</name>
    <dbReference type="NCBI Taxonomy" id="504798"/>
    <lineage>
        <taxon>Bacteria</taxon>
        <taxon>Bacillati</taxon>
        <taxon>Actinomycetota</taxon>
        <taxon>Actinomycetes</taxon>
        <taxon>Pseudonocardiales</taxon>
        <taxon>Pseudonocardiaceae</taxon>
        <taxon>Actinokineospora</taxon>
    </lineage>
</organism>
<feature type="transmembrane region" description="Helical" evidence="1">
    <location>
        <begin position="127"/>
        <end position="150"/>
    </location>
</feature>
<proteinExistence type="predicted"/>
<protein>
    <recommendedName>
        <fullName evidence="4">Tryptophan-associated transmembrane protein (Trp_oprn_chp)</fullName>
    </recommendedName>
</protein>
<dbReference type="EMBL" id="FNJB01000002">
    <property type="protein sequence ID" value="SDO25971.1"/>
    <property type="molecule type" value="Genomic_DNA"/>
</dbReference>
<dbReference type="STRING" id="504798.SAMN05421871_10888"/>
<feature type="transmembrane region" description="Helical" evidence="1">
    <location>
        <begin position="52"/>
        <end position="75"/>
    </location>
</feature>
<keyword evidence="1" id="KW-0472">Membrane</keyword>
<keyword evidence="1" id="KW-0812">Transmembrane</keyword>
<gene>
    <name evidence="2" type="ORF">SAMN05192558_102389</name>
</gene>
<keyword evidence="3" id="KW-1185">Reference proteome</keyword>
<evidence type="ECO:0008006" key="4">
    <source>
        <dbReference type="Google" id="ProtNLM"/>
    </source>
</evidence>
<evidence type="ECO:0000313" key="2">
    <source>
        <dbReference type="EMBL" id="SDO25971.1"/>
    </source>
</evidence>
<sequence>MANFDAKQVTPIEWAGIGAGALAFLVSFFPWYSFSWDGAGLGIGGTSGSASAWTIGIGGWGAVLLLVAAAVIILLPHLGTAVPNKASLWLGFAAGATVIILIRWLTLPDDGGLGELGGLAGGGFSSGAGFGLIIGLIAAIVSGVAAFLTFQGAKKATA</sequence>
<name>A0A1H0I4F4_9PSEU</name>
<dbReference type="AlphaFoldDB" id="A0A1H0I4F4"/>
<dbReference type="OrthoDB" id="3700290at2"/>
<evidence type="ECO:0000313" key="3">
    <source>
        <dbReference type="Proteomes" id="UP000199651"/>
    </source>
</evidence>